<keyword evidence="4 7" id="KW-0732">Signal</keyword>
<evidence type="ECO:0000256" key="2">
    <source>
        <dbReference type="ARBA" id="ARBA00008098"/>
    </source>
</evidence>
<evidence type="ECO:0000256" key="6">
    <source>
        <dbReference type="ARBA" id="ARBA00056866"/>
    </source>
</evidence>
<comment type="similarity">
    <text evidence="2">Belongs to the PBP/GOBP family.</text>
</comment>
<dbReference type="EMBL" id="KR701854">
    <property type="protein sequence ID" value="AMP19489.1"/>
    <property type="molecule type" value="mRNA"/>
</dbReference>
<comment type="subcellular location">
    <subcellularLocation>
        <location evidence="1">Secreted</location>
    </subcellularLocation>
</comment>
<protein>
    <submittedName>
        <fullName evidence="8">Odorant binding protein 7</fullName>
    </submittedName>
</protein>
<dbReference type="GO" id="GO:0005549">
    <property type="term" value="F:odorant binding"/>
    <property type="evidence" value="ECO:0007669"/>
    <property type="project" value="InterPro"/>
</dbReference>
<organism evidence="8">
    <name type="scientific">Tomicus yunnanensis</name>
    <dbReference type="NCBI Taxonomy" id="768153"/>
    <lineage>
        <taxon>Eukaryota</taxon>
        <taxon>Metazoa</taxon>
        <taxon>Ecdysozoa</taxon>
        <taxon>Arthropoda</taxon>
        <taxon>Hexapoda</taxon>
        <taxon>Insecta</taxon>
        <taxon>Pterygota</taxon>
        <taxon>Neoptera</taxon>
        <taxon>Endopterygota</taxon>
        <taxon>Coleoptera</taxon>
        <taxon>Polyphaga</taxon>
        <taxon>Cucujiformia</taxon>
        <taxon>Curculionidae</taxon>
        <taxon>Scolytinae</taxon>
        <taxon>Tomicus</taxon>
    </lineage>
</organism>
<evidence type="ECO:0000313" key="8">
    <source>
        <dbReference type="EMBL" id="AMP19489.1"/>
    </source>
</evidence>
<feature type="signal peptide" evidence="7">
    <location>
        <begin position="1"/>
        <end position="19"/>
    </location>
</feature>
<evidence type="ECO:0000256" key="3">
    <source>
        <dbReference type="ARBA" id="ARBA00022525"/>
    </source>
</evidence>
<dbReference type="Pfam" id="PF01395">
    <property type="entry name" value="PBP_GOBP"/>
    <property type="match status" value="1"/>
</dbReference>
<dbReference type="AlphaFoldDB" id="A0A4P2HN13"/>
<sequence length="135" mass="14886">MNNALIFAFLALFIPSIMSLSEEMQELANQLHTTCIGETGAAEDAITNARKGDFSEADSFKCYIKCLLSQMAIIDDDDGTIDVDAMVAVLPEEIQEATEPIIRKCGSIIGANPCDSAWLTHKCYYKEGPEHYFLI</sequence>
<dbReference type="SMART" id="SM00708">
    <property type="entry name" value="PhBP"/>
    <property type="match status" value="1"/>
</dbReference>
<dbReference type="GO" id="GO:0005615">
    <property type="term" value="C:extracellular space"/>
    <property type="evidence" value="ECO:0007669"/>
    <property type="project" value="TreeGrafter"/>
</dbReference>
<proteinExistence type="evidence at transcript level"/>
<dbReference type="FunFam" id="1.10.238.20:FF:000001">
    <property type="entry name" value="General odorant-binding protein lush"/>
    <property type="match status" value="1"/>
</dbReference>
<dbReference type="SUPFAM" id="SSF47565">
    <property type="entry name" value="Insect pheromone/odorant-binding proteins"/>
    <property type="match status" value="1"/>
</dbReference>
<name>A0A4P2HN13_9CUCU</name>
<evidence type="ECO:0000256" key="5">
    <source>
        <dbReference type="ARBA" id="ARBA00023180"/>
    </source>
</evidence>
<dbReference type="PANTHER" id="PTHR11857:SF43">
    <property type="entry name" value="GEO07291P1-RELATED"/>
    <property type="match status" value="1"/>
</dbReference>
<dbReference type="CDD" id="cd23992">
    <property type="entry name" value="PBP_GOBP"/>
    <property type="match status" value="1"/>
</dbReference>
<dbReference type="InterPro" id="IPR036728">
    <property type="entry name" value="PBP_GOBP_sf"/>
</dbReference>
<evidence type="ECO:0000256" key="4">
    <source>
        <dbReference type="ARBA" id="ARBA00022729"/>
    </source>
</evidence>
<comment type="function">
    <text evidence="6">May be a carrier protein for lipids.</text>
</comment>
<reference evidence="8" key="1">
    <citation type="submission" date="2015-05" db="EMBL/GenBank/DDBJ databases">
        <title>Identification and expression pattern analysis of odorant binding proteins and chemosensory proteins in the pine shoot beetle, Tomicus yunnanensis.</title>
        <authorList>
            <person name="Zhu J.Y."/>
        </authorList>
    </citation>
    <scope>NUCLEOTIDE SEQUENCE</scope>
</reference>
<keyword evidence="5" id="KW-0325">Glycoprotein</keyword>
<feature type="chain" id="PRO_5020271837" evidence="7">
    <location>
        <begin position="20"/>
        <end position="135"/>
    </location>
</feature>
<dbReference type="Gene3D" id="1.10.238.20">
    <property type="entry name" value="Pheromone/general odorant binding protein domain"/>
    <property type="match status" value="1"/>
</dbReference>
<evidence type="ECO:0000256" key="1">
    <source>
        <dbReference type="ARBA" id="ARBA00004613"/>
    </source>
</evidence>
<dbReference type="PANTHER" id="PTHR11857">
    <property type="entry name" value="ODORANT BINDING PROTEIN-RELATED"/>
    <property type="match status" value="1"/>
</dbReference>
<dbReference type="GO" id="GO:0007608">
    <property type="term" value="P:sensory perception of smell"/>
    <property type="evidence" value="ECO:0007669"/>
    <property type="project" value="TreeGrafter"/>
</dbReference>
<accession>A0A4P2HN13</accession>
<dbReference type="InterPro" id="IPR006170">
    <property type="entry name" value="PBP/GOBP"/>
</dbReference>
<evidence type="ECO:0000256" key="7">
    <source>
        <dbReference type="SAM" id="SignalP"/>
    </source>
</evidence>
<keyword evidence="3" id="KW-0964">Secreted</keyword>